<evidence type="ECO:0000313" key="12">
    <source>
        <dbReference type="EnsemblPlants" id="ONIVA06G26330.1"/>
    </source>
</evidence>
<dbReference type="PROSITE" id="PS00086">
    <property type="entry name" value="CYTOCHROME_P450"/>
    <property type="match status" value="3"/>
</dbReference>
<evidence type="ECO:0000256" key="2">
    <source>
        <dbReference type="ARBA" id="ARBA00010617"/>
    </source>
</evidence>
<dbReference type="EnsemblPlants" id="ONIVA06G26330.1">
    <property type="protein sequence ID" value="ONIVA06G26330.1"/>
    <property type="gene ID" value="ONIVA06G26330"/>
</dbReference>
<keyword evidence="7" id="KW-0560">Oxidoreductase</keyword>
<dbReference type="GO" id="GO:0005506">
    <property type="term" value="F:iron ion binding"/>
    <property type="evidence" value="ECO:0007669"/>
    <property type="project" value="InterPro"/>
</dbReference>
<dbReference type="FunFam" id="1.10.630.10:FF:000126">
    <property type="entry name" value="Predicted protein"/>
    <property type="match status" value="1"/>
</dbReference>
<keyword evidence="4 11" id="KW-0812">Transmembrane</keyword>
<keyword evidence="6 11" id="KW-1133">Transmembrane helix</keyword>
<dbReference type="InterPro" id="IPR017972">
    <property type="entry name" value="Cyt_P450_CS"/>
</dbReference>
<comment type="similarity">
    <text evidence="2">Belongs to the cytochrome P450 family.</text>
</comment>
<keyword evidence="13" id="KW-1185">Reference proteome</keyword>
<evidence type="ECO:0000256" key="10">
    <source>
        <dbReference type="PIRSR" id="PIRSR602401-1"/>
    </source>
</evidence>
<dbReference type="PANTHER" id="PTHR47955:SF21">
    <property type="entry name" value="OS06G0642300 PROTEIN"/>
    <property type="match status" value="1"/>
</dbReference>
<dbReference type="FunFam" id="1.10.630.10:FF:000114">
    <property type="entry name" value="Os06g0642500 protein"/>
    <property type="match status" value="1"/>
</dbReference>
<dbReference type="Gramene" id="ONIVA06G26330.1">
    <property type="protein sequence ID" value="ONIVA06G26330.1"/>
    <property type="gene ID" value="ONIVA06G26330"/>
</dbReference>
<feature type="transmembrane region" description="Helical" evidence="11">
    <location>
        <begin position="460"/>
        <end position="481"/>
    </location>
</feature>
<dbReference type="SUPFAM" id="SSF48264">
    <property type="entry name" value="Cytochrome P450"/>
    <property type="match status" value="3"/>
</dbReference>
<dbReference type="eggNOG" id="KOG0156">
    <property type="taxonomic scope" value="Eukaryota"/>
</dbReference>
<evidence type="ECO:0000256" key="4">
    <source>
        <dbReference type="ARBA" id="ARBA00022692"/>
    </source>
</evidence>
<comment type="cofactor">
    <cofactor evidence="1 10">
        <name>heme</name>
        <dbReference type="ChEBI" id="CHEBI:30413"/>
    </cofactor>
</comment>
<evidence type="ECO:0000256" key="1">
    <source>
        <dbReference type="ARBA" id="ARBA00001971"/>
    </source>
</evidence>
<dbReference type="PRINTS" id="PR00463">
    <property type="entry name" value="EP450I"/>
</dbReference>
<dbReference type="PRINTS" id="PR00385">
    <property type="entry name" value="P450"/>
</dbReference>
<dbReference type="Proteomes" id="UP000006591">
    <property type="component" value="Chromosome 6"/>
</dbReference>
<dbReference type="GO" id="GO:0020037">
    <property type="term" value="F:heme binding"/>
    <property type="evidence" value="ECO:0007669"/>
    <property type="project" value="InterPro"/>
</dbReference>
<feature type="transmembrane region" description="Helical" evidence="11">
    <location>
        <begin position="518"/>
        <end position="539"/>
    </location>
</feature>
<name>A0A0E0HU08_ORYNI</name>
<keyword evidence="9" id="KW-0503">Monooxygenase</keyword>
<evidence type="ECO:0000256" key="8">
    <source>
        <dbReference type="ARBA" id="ARBA00023004"/>
    </source>
</evidence>
<keyword evidence="11" id="KW-0472">Membrane</keyword>
<dbReference type="PANTHER" id="PTHR47955">
    <property type="entry name" value="CYTOCHROME P450 FAMILY 71 PROTEIN"/>
    <property type="match status" value="1"/>
</dbReference>
<evidence type="ECO:0000256" key="11">
    <source>
        <dbReference type="SAM" id="Phobius"/>
    </source>
</evidence>
<evidence type="ECO:0000256" key="5">
    <source>
        <dbReference type="ARBA" id="ARBA00022723"/>
    </source>
</evidence>
<accession>A0A0E0HU08</accession>
<dbReference type="STRING" id="4536.A0A0E0HU08"/>
<dbReference type="InterPro" id="IPR036396">
    <property type="entry name" value="Cyt_P450_sf"/>
</dbReference>
<keyword evidence="3 10" id="KW-0349">Heme</keyword>
<keyword evidence="5 10" id="KW-0479">Metal-binding</keyword>
<dbReference type="InterPro" id="IPR002401">
    <property type="entry name" value="Cyt_P450_E_grp-I"/>
</dbReference>
<keyword evidence="8 10" id="KW-0408">Iron</keyword>
<evidence type="ECO:0000256" key="6">
    <source>
        <dbReference type="ARBA" id="ARBA00022989"/>
    </source>
</evidence>
<feature type="binding site" description="axial binding residue" evidence="10">
    <location>
        <position position="460"/>
    </location>
    <ligand>
        <name>heme</name>
        <dbReference type="ChEBI" id="CHEBI:30413"/>
    </ligand>
    <ligandPart>
        <name>Fe</name>
        <dbReference type="ChEBI" id="CHEBI:18248"/>
    </ligandPart>
</feature>
<evidence type="ECO:0000313" key="13">
    <source>
        <dbReference type="Proteomes" id="UP000006591"/>
    </source>
</evidence>
<organism evidence="12">
    <name type="scientific">Oryza nivara</name>
    <name type="common">Indian wild rice</name>
    <name type="synonym">Oryza sativa f. spontanea</name>
    <dbReference type="NCBI Taxonomy" id="4536"/>
    <lineage>
        <taxon>Eukaryota</taxon>
        <taxon>Viridiplantae</taxon>
        <taxon>Streptophyta</taxon>
        <taxon>Embryophyta</taxon>
        <taxon>Tracheophyta</taxon>
        <taxon>Spermatophyta</taxon>
        <taxon>Magnoliopsida</taxon>
        <taxon>Liliopsida</taxon>
        <taxon>Poales</taxon>
        <taxon>Poaceae</taxon>
        <taxon>BOP clade</taxon>
        <taxon>Oryzoideae</taxon>
        <taxon>Oryzeae</taxon>
        <taxon>Oryzinae</taxon>
        <taxon>Oryza</taxon>
    </lineage>
</organism>
<dbReference type="CDD" id="cd11072">
    <property type="entry name" value="CYP71-like"/>
    <property type="match status" value="3"/>
</dbReference>
<dbReference type="GO" id="GO:0004497">
    <property type="term" value="F:monooxygenase activity"/>
    <property type="evidence" value="ECO:0007669"/>
    <property type="project" value="UniProtKB-KW"/>
</dbReference>
<evidence type="ECO:0000256" key="3">
    <source>
        <dbReference type="ARBA" id="ARBA00022617"/>
    </source>
</evidence>
<dbReference type="HOGENOM" id="CLU_001570_0_6_1"/>
<reference evidence="12" key="1">
    <citation type="submission" date="2015-04" db="UniProtKB">
        <authorList>
            <consortium name="EnsemblPlants"/>
        </authorList>
    </citation>
    <scope>IDENTIFICATION</scope>
    <source>
        <strain evidence="12">SL10</strain>
    </source>
</reference>
<dbReference type="Pfam" id="PF00067">
    <property type="entry name" value="p450"/>
    <property type="match status" value="3"/>
</dbReference>
<dbReference type="InterPro" id="IPR001128">
    <property type="entry name" value="Cyt_P450"/>
</dbReference>
<dbReference type="Gene3D" id="1.10.630.10">
    <property type="entry name" value="Cytochrome P450"/>
    <property type="match status" value="3"/>
</dbReference>
<dbReference type="OMA" id="WSNAESF"/>
<sequence>MQAFKLHCLDTKSHGGGCTAPPPHLASAAVHPPFLLLRSSRRRRGACGRLPPSPWALPVIGHLHHLAGALPHRAMRDIARRHGPLVLLRFGELPVVVASSADAARNVMKTHDLAFATRPITHMMRLVFPEGSEGIIFSPYGETWRQLRKICTVELLSARRVNSFRSVREEEVNRLLRAVAAAAASATSPAKTVNLSELMSAYATDSSVRAMIGRRFKDRDKFLAMLERGIKLFVTPSLPDLYPSSRLAMVVSRMPRRMRRHREEVFAFLDAIIAEHQENRASGEDEEDLLDVLLRIQREGCMESTVSTESIRTTIGDLFNGGSETTATTLQWIMAELMRNPRVMQKAQDEVQRVFIGQHKVTEENLSNLSYMYLVIKETLRLHPPGPPLLPRECRTTCQVLGFDVPKGTIVLVNMWAINRDPKYWDQSKEFIPERFEHVDINFKGMNFEYMPFGAGRRMCPGMAFGLVNLELVLASLLYHFDQKLSDKIKVGDLDMTEERGATTRRLHDLLLVPLVHLLRYLFSVPMLFFIVPLLFLVCSPGRRRGRGSCRLPPSPWALPVVGHLHHLAGALQHRAMRDIARRHGPLVLLRLGRLPVVVASSADAAREVMRTSDVAFAARPVNRMIRVVFPEGSEGVIFAPYGETWRQLRKICTAELLSARRVHSFRSVREEEAGRMLRAVASAAAQTTVNLSELMSAYAADSSARAMIGRRLKDRDTFLAMVERGIKLFGEQSLPNLYPSSRLAVLLSTMPRRMKRHRERMTAYLDAIIEEHQESRASREDDEDLLDVLLRIQREGDLEVSRESIRSTIGDMFIGGSEPPAITLQWIMAELIRNPEVMQKVQDEVRQLLVGQHRVTEESLSKLGYMNLVIKETLRLHPPGPRLLLRVCRTTCQVLGFDVPKGTMVLVNMWAINRDPKYWSQAEEFIPERFENAGINFKGTNFEYMPFGAGRRMCPGMAFSLAMLELALASLLYHFDWKLPDGVEIDMKEQSGVTTRRVHDLMLVPIIRRSQGGSGSGPFSSGGYPLLLAARWRLQGDSGGGRKEAVVEVPFSLQRRWPLLLSNPLQGSPWSLLNLLVLIIVAAMICGELCRRRCRRRGDENGGATRLPPGPWRLPFVGSLHHLAVMRPRGVVVHRALAELARRHDAPVMYLRLGELPVVVASSPEAAREVLKTHDAAFATRAMSVTVRESIGDKVGILFSPYGKKWRQLRGICTLELLSVKRVRSFRPIREEQVARLVDAIAAAAASSTAEAAAVNISRQITGPMTDLALRAIMGECFRWREEFLETLAEALKKTTGLGVADMFPSSRLLRAVGSTVRDVKLLNAKLFELVECAIEQHREQIRAAHDNGGDDDDAHGHGDKECLLNTLMRIQKEGDDLDDTLTMATVKAVILDMFAGGSESTSTTLEWALSELVRNPHVMQKAQAEIRHALQGRTRVTEDDLINLKYPKNIIKETLRLHPVAPLLVPKECQESCKILGYDVPKGTIMFVNAWAIGRDPRYWNDAEVFMPERFEKVAVDFRGTNFEFIPFGAGRRMCPGITFANATIEMALTALLYHFDWHLPPGVTPDGLDMEEEFGMSVSRKRDLYLRPTFHMGLETI</sequence>
<evidence type="ECO:0000256" key="7">
    <source>
        <dbReference type="ARBA" id="ARBA00023002"/>
    </source>
</evidence>
<protein>
    <recommendedName>
        <fullName evidence="14">Cytochrome P450</fullName>
    </recommendedName>
</protein>
<dbReference type="FunFam" id="1.10.630.10:FF:000064">
    <property type="entry name" value="Cytochrome P450 monooxygenase"/>
    <property type="match status" value="2"/>
</dbReference>
<evidence type="ECO:0000256" key="9">
    <source>
        <dbReference type="ARBA" id="ARBA00023033"/>
    </source>
</evidence>
<reference evidence="12" key="2">
    <citation type="submission" date="2018-04" db="EMBL/GenBank/DDBJ databases">
        <title>OnivRS2 (Oryza nivara Reference Sequence Version 2).</title>
        <authorList>
            <person name="Zhang J."/>
            <person name="Kudrna D."/>
            <person name="Lee S."/>
            <person name="Talag J."/>
            <person name="Rajasekar S."/>
            <person name="Welchert J."/>
            <person name="Hsing Y.-I."/>
            <person name="Wing R.A."/>
        </authorList>
    </citation>
    <scope>NUCLEOTIDE SEQUENCE [LARGE SCALE GENOMIC DNA]</scope>
    <source>
        <strain evidence="12">SL10</strain>
    </source>
</reference>
<dbReference type="GO" id="GO:0016705">
    <property type="term" value="F:oxidoreductase activity, acting on paired donors, with incorporation or reduction of molecular oxygen"/>
    <property type="evidence" value="ECO:0007669"/>
    <property type="project" value="InterPro"/>
</dbReference>
<evidence type="ECO:0008006" key="14">
    <source>
        <dbReference type="Google" id="ProtNLM"/>
    </source>
</evidence>
<proteinExistence type="inferred from homology"/>